<dbReference type="Gene3D" id="3.40.50.720">
    <property type="entry name" value="NAD(P)-binding Rossmann-like Domain"/>
    <property type="match status" value="2"/>
</dbReference>
<reference evidence="2" key="1">
    <citation type="journal article" date="2020" name="mSystems">
        <title>Genome- and Community-Level Interaction Insights into Carbon Utilization and Element Cycling Functions of Hydrothermarchaeota in Hydrothermal Sediment.</title>
        <authorList>
            <person name="Zhou Z."/>
            <person name="Liu Y."/>
            <person name="Xu W."/>
            <person name="Pan J."/>
            <person name="Luo Z.H."/>
            <person name="Li M."/>
        </authorList>
    </citation>
    <scope>NUCLEOTIDE SEQUENCE [LARGE SCALE GENOMIC DNA]</scope>
    <source>
        <strain evidence="2">HyVt-96</strain>
    </source>
</reference>
<protein>
    <submittedName>
        <fullName evidence="2">SDR family oxidoreductase</fullName>
    </submittedName>
</protein>
<proteinExistence type="inferred from homology"/>
<dbReference type="Pfam" id="PF13561">
    <property type="entry name" value="adh_short_C2"/>
    <property type="match status" value="1"/>
</dbReference>
<dbReference type="InterPro" id="IPR050259">
    <property type="entry name" value="SDR"/>
</dbReference>
<evidence type="ECO:0000313" key="2">
    <source>
        <dbReference type="EMBL" id="HHF53366.1"/>
    </source>
</evidence>
<sequence>MDLGISGKNAVVLASTRGIGKACAKALLEEGVNVAICGRSSEVLENTLRLAVIGFAKTLSQQVAEYGVTINNIATGFTKTERIENLIVAKSEREKKSKEEVYQGMIKDIPMRRMATPDEIANAVLFLASEKASYITGVTLPVDGGYIKSTLA</sequence>
<dbReference type="PANTHER" id="PTHR42879:SF6">
    <property type="entry name" value="NADPH-DEPENDENT REDUCTASE BACG"/>
    <property type="match status" value="1"/>
</dbReference>
<comment type="caution">
    <text evidence="2">The sequence shown here is derived from an EMBL/GenBank/DDBJ whole genome shotgun (WGS) entry which is preliminary data.</text>
</comment>
<comment type="similarity">
    <text evidence="1">Belongs to the short-chain dehydrogenases/reductases (SDR) family.</text>
</comment>
<accession>A0A7V5LTI7</accession>
<dbReference type="EMBL" id="DRTX01000163">
    <property type="protein sequence ID" value="HHF53366.1"/>
    <property type="molecule type" value="Genomic_DNA"/>
</dbReference>
<dbReference type="Pfam" id="PF00106">
    <property type="entry name" value="adh_short"/>
    <property type="match status" value="1"/>
</dbReference>
<dbReference type="Proteomes" id="UP000886050">
    <property type="component" value="Unassembled WGS sequence"/>
</dbReference>
<dbReference type="SUPFAM" id="SSF51735">
    <property type="entry name" value="NAD(P)-binding Rossmann-fold domains"/>
    <property type="match status" value="1"/>
</dbReference>
<dbReference type="InterPro" id="IPR002347">
    <property type="entry name" value="SDR_fam"/>
</dbReference>
<gene>
    <name evidence="2" type="ORF">ENL43_03265</name>
</gene>
<dbReference type="AlphaFoldDB" id="A0A7V5LTI7"/>
<organism evidence="2">
    <name type="scientific">candidate division WOR-3 bacterium</name>
    <dbReference type="NCBI Taxonomy" id="2052148"/>
    <lineage>
        <taxon>Bacteria</taxon>
        <taxon>Bacteria division WOR-3</taxon>
    </lineage>
</organism>
<evidence type="ECO:0000256" key="1">
    <source>
        <dbReference type="ARBA" id="ARBA00006484"/>
    </source>
</evidence>
<dbReference type="InterPro" id="IPR036291">
    <property type="entry name" value="NAD(P)-bd_dom_sf"/>
</dbReference>
<name>A0A7V5LTI7_UNCW3</name>
<dbReference type="PANTHER" id="PTHR42879">
    <property type="entry name" value="3-OXOACYL-(ACYL-CARRIER-PROTEIN) REDUCTASE"/>
    <property type="match status" value="1"/>
</dbReference>